<dbReference type="Proteomes" id="UP000580856">
    <property type="component" value="Unassembled WGS sequence"/>
</dbReference>
<evidence type="ECO:0000313" key="2">
    <source>
        <dbReference type="EMBL" id="NJB67569.1"/>
    </source>
</evidence>
<dbReference type="PANTHER" id="PTHR34293">
    <property type="entry name" value="HTH-TYPE TRANSCRIPTIONAL REGULATOR TRMBL2"/>
    <property type="match status" value="1"/>
</dbReference>
<protein>
    <submittedName>
        <fullName evidence="2">Sugar-specific transcriptional regulator TrmB</fullName>
    </submittedName>
</protein>
<feature type="domain" description="Transcription regulator TrmB N-terminal" evidence="1">
    <location>
        <begin position="7"/>
        <end position="73"/>
    </location>
</feature>
<evidence type="ECO:0000313" key="3">
    <source>
        <dbReference type="Proteomes" id="UP000580856"/>
    </source>
</evidence>
<dbReference type="CDD" id="cd09124">
    <property type="entry name" value="PLDc_like_TrmB_middle"/>
    <property type="match status" value="1"/>
</dbReference>
<dbReference type="AlphaFoldDB" id="A0A846QSD1"/>
<dbReference type="Gene3D" id="3.30.870.10">
    <property type="entry name" value="Endonuclease Chain A"/>
    <property type="match status" value="1"/>
</dbReference>
<gene>
    <name evidence="2" type="ORF">GGQ74_001209</name>
</gene>
<dbReference type="InterPro" id="IPR051797">
    <property type="entry name" value="TrmB-like"/>
</dbReference>
<dbReference type="Gene3D" id="1.10.10.10">
    <property type="entry name" value="Winged helix-like DNA-binding domain superfamily/Winged helix DNA-binding domain"/>
    <property type="match status" value="1"/>
</dbReference>
<comment type="caution">
    <text evidence="2">The sequence shown here is derived from an EMBL/GenBank/DDBJ whole genome shotgun (WGS) entry which is preliminary data.</text>
</comment>
<organism evidence="2 3">
    <name type="scientific">Desulfobaculum xiamenense</name>
    <dbReference type="NCBI Taxonomy" id="995050"/>
    <lineage>
        <taxon>Bacteria</taxon>
        <taxon>Pseudomonadati</taxon>
        <taxon>Thermodesulfobacteriota</taxon>
        <taxon>Desulfovibrionia</taxon>
        <taxon>Desulfovibrionales</taxon>
        <taxon>Desulfovibrionaceae</taxon>
        <taxon>Desulfobaculum</taxon>
    </lineage>
</organism>
<dbReference type="Pfam" id="PF01978">
    <property type="entry name" value="TrmB"/>
    <property type="match status" value="1"/>
</dbReference>
<dbReference type="InterPro" id="IPR002831">
    <property type="entry name" value="Tscrpt_reg_TrmB_N"/>
</dbReference>
<dbReference type="InterPro" id="IPR036390">
    <property type="entry name" value="WH_DNA-bd_sf"/>
</dbReference>
<dbReference type="SUPFAM" id="SSF56024">
    <property type="entry name" value="Phospholipase D/nuclease"/>
    <property type="match status" value="1"/>
</dbReference>
<dbReference type="InterPro" id="IPR036388">
    <property type="entry name" value="WH-like_DNA-bd_sf"/>
</dbReference>
<name>A0A846QSD1_9BACT</name>
<dbReference type="RefSeq" id="WP_167940614.1">
    <property type="nucleotide sequence ID" value="NZ_JAATJA010000001.1"/>
</dbReference>
<evidence type="ECO:0000259" key="1">
    <source>
        <dbReference type="Pfam" id="PF01978"/>
    </source>
</evidence>
<dbReference type="EMBL" id="JAATJA010000001">
    <property type="protein sequence ID" value="NJB67569.1"/>
    <property type="molecule type" value="Genomic_DNA"/>
</dbReference>
<accession>A0A846QSD1</accession>
<sequence length="234" mass="25280">MDPIDALKSFGFTRQEATVYLTLLTHGEQSGYEAAKNAGISRSNAYAALAGLAEKGAAMQGGGETRTYSATPAAELVGNLRRQCMKTLDALESALPARRETEAPYLAVTGSDNVRDKIVNVLDAATRRVYVSLHGDDLAGQIAEALRRAADRGLKTVILCDADPGIPGAAFHHTQRMPGQFNIIADTEAVLTGSLRPDATAQCLYSRNSNLVRLMREAFVNELELVRQREETSR</sequence>
<dbReference type="PANTHER" id="PTHR34293:SF1">
    <property type="entry name" value="HTH-TYPE TRANSCRIPTIONAL REGULATOR TRMBL2"/>
    <property type="match status" value="1"/>
</dbReference>
<proteinExistence type="predicted"/>
<reference evidence="2 3" key="1">
    <citation type="submission" date="2020-03" db="EMBL/GenBank/DDBJ databases">
        <title>Genomic Encyclopedia of Type Strains, Phase IV (KMG-IV): sequencing the most valuable type-strain genomes for metagenomic binning, comparative biology and taxonomic classification.</title>
        <authorList>
            <person name="Goeker M."/>
        </authorList>
    </citation>
    <scope>NUCLEOTIDE SEQUENCE [LARGE SCALE GENOMIC DNA]</scope>
    <source>
        <strain evidence="2 3">DSM 24233</strain>
    </source>
</reference>
<keyword evidence="3" id="KW-1185">Reference proteome</keyword>
<dbReference type="SUPFAM" id="SSF46785">
    <property type="entry name" value="Winged helix' DNA-binding domain"/>
    <property type="match status" value="1"/>
</dbReference>